<name>A0ABS1CTR9_9PROT</name>
<dbReference type="InterPro" id="IPR036359">
    <property type="entry name" value="Thiol_cytolysin_sf"/>
</dbReference>
<dbReference type="PRINTS" id="PR01400">
    <property type="entry name" value="TACYTOLYSIN"/>
</dbReference>
<comment type="caution">
    <text evidence="1">The sequence shown here is derived from an EMBL/GenBank/DDBJ whole genome shotgun (WGS) entry which is preliminary data.</text>
</comment>
<dbReference type="EMBL" id="NRSG01000028">
    <property type="protein sequence ID" value="MBK1657774.1"/>
    <property type="molecule type" value="Genomic_DNA"/>
</dbReference>
<dbReference type="Gene3D" id="3.90.840.10">
    <property type="entry name" value="Thiol-activated cytolysin superfamily/Thiol-activated cytolysin, alpha-beta domain"/>
    <property type="match status" value="1"/>
</dbReference>
<dbReference type="Gene3D" id="2.60.120.430">
    <property type="entry name" value="Galactose-binding lectin"/>
    <property type="match status" value="1"/>
</dbReference>
<dbReference type="Gene3D" id="3.40.30.40">
    <property type="entry name" value="Perfringolysin"/>
    <property type="match status" value="1"/>
</dbReference>
<accession>A0ABS1CTR9</accession>
<evidence type="ECO:0000313" key="1">
    <source>
        <dbReference type="EMBL" id="MBK1657774.1"/>
    </source>
</evidence>
<dbReference type="SUPFAM" id="SSF51110">
    <property type="entry name" value="alpha-D-mannose-specific plant lectins"/>
    <property type="match status" value="1"/>
</dbReference>
<dbReference type="SUPFAM" id="SSF56978">
    <property type="entry name" value="Perfringolysin"/>
    <property type="match status" value="1"/>
</dbReference>
<dbReference type="InterPro" id="IPR036363">
    <property type="entry name" value="Thiol_cytolysin_ab_sf"/>
</dbReference>
<keyword evidence="2" id="KW-1185">Reference proteome</keyword>
<evidence type="ECO:0000313" key="2">
    <source>
        <dbReference type="Proteomes" id="UP000697995"/>
    </source>
</evidence>
<dbReference type="InterPro" id="IPR036426">
    <property type="entry name" value="Bulb-type_lectin_dom_sf"/>
</dbReference>
<dbReference type="InterPro" id="IPR001869">
    <property type="entry name" value="Thiol_cytolysin"/>
</dbReference>
<reference evidence="1 2" key="1">
    <citation type="journal article" date="2020" name="Microorganisms">
        <title>Osmotic Adaptation and Compatible Solute Biosynthesis of Phototrophic Bacteria as Revealed from Genome Analyses.</title>
        <authorList>
            <person name="Imhoff J.F."/>
            <person name="Rahn T."/>
            <person name="Kunzel S."/>
            <person name="Keller A."/>
            <person name="Neulinger S.C."/>
        </authorList>
    </citation>
    <scope>NUCLEOTIDE SEQUENCE [LARGE SCALE GENOMIC DNA]</scope>
    <source>
        <strain evidence="1 2">DSM 15382</strain>
    </source>
</reference>
<dbReference type="Proteomes" id="UP000697995">
    <property type="component" value="Unassembled WGS sequence"/>
</dbReference>
<dbReference type="Gene3D" id="3.30.1040.20">
    <property type="match status" value="1"/>
</dbReference>
<organism evidence="1 2">
    <name type="scientific">Paracraurococcus ruber</name>
    <dbReference type="NCBI Taxonomy" id="77675"/>
    <lineage>
        <taxon>Bacteria</taxon>
        <taxon>Pseudomonadati</taxon>
        <taxon>Pseudomonadota</taxon>
        <taxon>Alphaproteobacteria</taxon>
        <taxon>Acetobacterales</taxon>
        <taxon>Roseomonadaceae</taxon>
        <taxon>Paracraurococcus</taxon>
    </lineage>
</organism>
<sequence>MQDDGNLVIYHHVNRPVWASGGVGGVGRLPAIGFVPGAPDLETAVDQCGRLPAVVAGSTDLAPPSQSTVDVAGVAYIVTEQRRRLVNDVVEQAFLQDIASMGIWPGLPLQGKALLNGDIAPIGPLSRQPGTINVTDVISNTPHQQSAKVQDPAAASVNAARLQILQSLNPSDSPGIIKSGFERASTLREVGVKLGVTVKGSAFGVDANATLDQTRRQSTVVASIRQIFYSVNFTPEGARARGIWRPDIDWDALAPFMGPGNPPLYVDSVQYGRFICATVQGAFSSTEITGALKVHWSATVSGNVDFDARTKEVLENSQVKIYTIGVPGRQNFQDLADPLADLRDVYKAGLSFSLANPGMPISFTCRHITDGTLAHVGLAAEFIQPLSVQGQDVIDRPFEVFDGPGGGLVDTGIRVNPGDQVSVRAEGQIWSGVIFSQPHGPEGWPGHTADSAAPLPSATAYAFIIRFGNGKWIEAGPLWDGTPPPNNSGVLQLHVNDNNPYNGDPHKRWKVKVNVKRAAAGASGIFV</sequence>
<dbReference type="Gene3D" id="2.90.10.10">
    <property type="entry name" value="Bulb-type lectin domain"/>
    <property type="match status" value="1"/>
</dbReference>
<proteinExistence type="predicted"/>
<gene>
    <name evidence="1" type="ORF">CKO45_05965</name>
</gene>
<protein>
    <submittedName>
        <fullName evidence="1">Uncharacterized protein</fullName>
    </submittedName>
</protein>
<dbReference type="Pfam" id="PF01289">
    <property type="entry name" value="Thiol_cytolysin"/>
    <property type="match status" value="1"/>
</dbReference>